<name>A0A0P1KS20_9SACH</name>
<dbReference type="EMBL" id="LN890537">
    <property type="protein sequence ID" value="CUS22499.1"/>
    <property type="molecule type" value="Genomic_DNA"/>
</dbReference>
<sequence>MAKRTPQIYKLFQYVCAGLALIAAVEYFKYSTRINYEWFHCKLVEEPLEHGSSLSRFYAVGGPSCDKRGELKTIMKKITREFDLQKEGVSFCIKEDLQIPSVHYPIHEKKGAPGYIAYAGYDSDSRDIREVCEDAAVLHI</sequence>
<accession>A0A0P1KS20</accession>
<dbReference type="Proteomes" id="UP000236544">
    <property type="component" value="Unassembled WGS sequence"/>
</dbReference>
<reference evidence="2" key="1">
    <citation type="submission" date="2015-10" db="EMBL/GenBank/DDBJ databases">
        <authorList>
            <person name="Devillers H."/>
        </authorList>
    </citation>
    <scope>NUCLEOTIDE SEQUENCE [LARGE SCALE GENOMIC DNA]</scope>
</reference>
<gene>
    <name evidence="1" type="ORF">LAQU0_S05e06766g</name>
</gene>
<keyword evidence="2" id="KW-1185">Reference proteome</keyword>
<protein>
    <submittedName>
        <fullName evidence="1">LAQU0S05e06766g1_1</fullName>
    </submittedName>
</protein>
<evidence type="ECO:0000313" key="1">
    <source>
        <dbReference type="EMBL" id="CUS22499.1"/>
    </source>
</evidence>
<dbReference type="OrthoDB" id="3979149at2759"/>
<proteinExistence type="predicted"/>
<dbReference type="AlphaFoldDB" id="A0A0P1KS20"/>
<organism evidence="1 2">
    <name type="scientific">Lachancea quebecensis</name>
    <dbReference type="NCBI Taxonomy" id="1654605"/>
    <lineage>
        <taxon>Eukaryota</taxon>
        <taxon>Fungi</taxon>
        <taxon>Dikarya</taxon>
        <taxon>Ascomycota</taxon>
        <taxon>Saccharomycotina</taxon>
        <taxon>Saccharomycetes</taxon>
        <taxon>Saccharomycetales</taxon>
        <taxon>Saccharomycetaceae</taxon>
        <taxon>Lachancea</taxon>
    </lineage>
</organism>
<evidence type="ECO:0000313" key="2">
    <source>
        <dbReference type="Proteomes" id="UP000236544"/>
    </source>
</evidence>